<name>A0A5M8FMF9_9GAMM</name>
<keyword evidence="12" id="KW-1185">Reference proteome</keyword>
<keyword evidence="6 8" id="KW-0472">Membrane</keyword>
<reference evidence="11 12" key="1">
    <citation type="submission" date="2019-09" db="EMBL/GenBank/DDBJ databases">
        <title>Whole-genome sequence of the purple sulfur bacterium Thiohalocapsa marina DSM 19078.</title>
        <authorList>
            <person name="Kyndt J.A."/>
            <person name="Meyer T.E."/>
        </authorList>
    </citation>
    <scope>NUCLEOTIDE SEQUENCE [LARGE SCALE GENOMIC DNA]</scope>
    <source>
        <strain evidence="11 12">DSM 19078</strain>
    </source>
</reference>
<feature type="transmembrane region" description="Helical" evidence="8">
    <location>
        <begin position="353"/>
        <end position="372"/>
    </location>
</feature>
<dbReference type="InterPro" id="IPR049278">
    <property type="entry name" value="MS_channel_C"/>
</dbReference>
<evidence type="ECO:0000313" key="11">
    <source>
        <dbReference type="EMBL" id="KAA6186113.1"/>
    </source>
</evidence>
<comment type="subcellular location">
    <subcellularLocation>
        <location evidence="1">Cell membrane</location>
        <topology evidence="1">Multi-pass membrane protein</topology>
    </subcellularLocation>
</comment>
<dbReference type="InterPro" id="IPR023408">
    <property type="entry name" value="MscS_beta-dom_sf"/>
</dbReference>
<keyword evidence="4 8" id="KW-0812">Transmembrane</keyword>
<dbReference type="OrthoDB" id="9775207at2"/>
<dbReference type="GO" id="GO:0008381">
    <property type="term" value="F:mechanosensitive monoatomic ion channel activity"/>
    <property type="evidence" value="ECO:0007669"/>
    <property type="project" value="UniProtKB-ARBA"/>
</dbReference>
<dbReference type="AlphaFoldDB" id="A0A5M8FMF9"/>
<evidence type="ECO:0000256" key="7">
    <source>
        <dbReference type="SAM" id="MobiDB-lite"/>
    </source>
</evidence>
<dbReference type="EMBL" id="VWXX01000006">
    <property type="protein sequence ID" value="KAA6186113.1"/>
    <property type="molecule type" value="Genomic_DNA"/>
</dbReference>
<evidence type="ECO:0000256" key="6">
    <source>
        <dbReference type="ARBA" id="ARBA00023136"/>
    </source>
</evidence>
<dbReference type="GO" id="GO:0005886">
    <property type="term" value="C:plasma membrane"/>
    <property type="evidence" value="ECO:0007669"/>
    <property type="project" value="UniProtKB-SubCell"/>
</dbReference>
<evidence type="ECO:0000259" key="10">
    <source>
        <dbReference type="Pfam" id="PF21082"/>
    </source>
</evidence>
<feature type="transmembrane region" description="Helical" evidence="8">
    <location>
        <begin position="329"/>
        <end position="347"/>
    </location>
</feature>
<comment type="caution">
    <text evidence="11">The sequence shown here is derived from an EMBL/GenBank/DDBJ whole genome shotgun (WGS) entry which is preliminary data.</text>
</comment>
<dbReference type="InterPro" id="IPR011014">
    <property type="entry name" value="MscS_channel_TM-2"/>
</dbReference>
<dbReference type="Gene3D" id="3.30.70.100">
    <property type="match status" value="1"/>
</dbReference>
<proteinExistence type="inferred from homology"/>
<evidence type="ECO:0000256" key="8">
    <source>
        <dbReference type="SAM" id="Phobius"/>
    </source>
</evidence>
<feature type="domain" description="Mechanosensitive ion channel MscS C-terminal" evidence="10">
    <location>
        <begin position="451"/>
        <end position="509"/>
    </location>
</feature>
<accession>A0A5M8FMF9</accession>
<feature type="domain" description="Mechanosensitive ion channel MscS" evidence="9">
    <location>
        <begin position="375"/>
        <end position="439"/>
    </location>
</feature>
<dbReference type="SUPFAM" id="SSF50182">
    <property type="entry name" value="Sm-like ribonucleoproteins"/>
    <property type="match status" value="1"/>
</dbReference>
<dbReference type="Gene3D" id="1.10.287.1260">
    <property type="match status" value="1"/>
</dbReference>
<dbReference type="SUPFAM" id="SSF82861">
    <property type="entry name" value="Mechanosensitive channel protein MscS (YggB), transmembrane region"/>
    <property type="match status" value="1"/>
</dbReference>
<feature type="transmembrane region" description="Helical" evidence="8">
    <location>
        <begin position="252"/>
        <end position="270"/>
    </location>
</feature>
<dbReference type="InterPro" id="IPR011066">
    <property type="entry name" value="MscS_channel_C_sf"/>
</dbReference>
<sequence>MLLALVVAWQSLAAAPPRAIDPQANPLRTPDTSSPRTTLESLFRNLEQAYRIGQDESQPAEATLAPLRRAKRTLDLSEVPRSLVNETGTETALLLKEVLDRVGLPPLDSIPDADTVVDKELEKWRIPHTEMVIHRVASGPRTGEWLFSPATVENAREFHELVADLPYLPGATPGLLEAYTLTPGAGISFYWAEHAHFPGWLSQVALEQALWQWLLALLSILLTLLVAYGVYRLARRREKRLASQGVKTRWPTLFALALALLLTNATGYFINSVVNFTGEVLFFKLRAFVILNYSLAAWIAASLLTSIPEAIISSRRLRPRGIDSQLLRLGFRLLALIAIAAIVIDAADRIGLPAYSVLTGLGVGGIAVALAARETLANLLGSISIMLDRPFRIGDWIKIGNDEGTVEDIGFRTTRIRTFYDSLLSVPNSVTTNATIDNMGRRKYRRVRTFVDIRYDTPPAAIEAFLEGIKEVIKANPCTRKDYFHVVLHDFGPHSLKIMLYFFVKVPDWSAELVERQRVLLEIVRLAAQLDVRFAFPTQTVAVENLPGQTMSPTAEPTDEQLLAAARQFASGGNAARPRGLGLFTPPAEEGR</sequence>
<dbReference type="InterPro" id="IPR010920">
    <property type="entry name" value="LSM_dom_sf"/>
</dbReference>
<protein>
    <submittedName>
        <fullName evidence="11">Mechanosensitive ion channel family protein</fullName>
    </submittedName>
</protein>
<feature type="transmembrane region" description="Helical" evidence="8">
    <location>
        <begin position="290"/>
        <end position="308"/>
    </location>
</feature>
<dbReference type="Pfam" id="PF00924">
    <property type="entry name" value="MS_channel_2nd"/>
    <property type="match status" value="1"/>
</dbReference>
<dbReference type="Gene3D" id="2.30.30.60">
    <property type="match status" value="1"/>
</dbReference>
<dbReference type="SUPFAM" id="SSF82689">
    <property type="entry name" value="Mechanosensitive channel protein MscS (YggB), C-terminal domain"/>
    <property type="match status" value="1"/>
</dbReference>
<dbReference type="Pfam" id="PF21082">
    <property type="entry name" value="MS_channel_3rd"/>
    <property type="match status" value="1"/>
</dbReference>
<organism evidence="11 12">
    <name type="scientific">Thiohalocapsa marina</name>
    <dbReference type="NCBI Taxonomy" id="424902"/>
    <lineage>
        <taxon>Bacteria</taxon>
        <taxon>Pseudomonadati</taxon>
        <taxon>Pseudomonadota</taxon>
        <taxon>Gammaproteobacteria</taxon>
        <taxon>Chromatiales</taxon>
        <taxon>Chromatiaceae</taxon>
        <taxon>Thiohalocapsa</taxon>
    </lineage>
</organism>
<evidence type="ECO:0000259" key="9">
    <source>
        <dbReference type="Pfam" id="PF00924"/>
    </source>
</evidence>
<dbReference type="Proteomes" id="UP000322981">
    <property type="component" value="Unassembled WGS sequence"/>
</dbReference>
<feature type="transmembrane region" description="Helical" evidence="8">
    <location>
        <begin position="210"/>
        <end position="231"/>
    </location>
</feature>
<evidence type="ECO:0000256" key="3">
    <source>
        <dbReference type="ARBA" id="ARBA00022475"/>
    </source>
</evidence>
<feature type="region of interest" description="Disordered" evidence="7">
    <location>
        <begin position="571"/>
        <end position="592"/>
    </location>
</feature>
<dbReference type="InterPro" id="IPR006685">
    <property type="entry name" value="MscS_channel_2nd"/>
</dbReference>
<dbReference type="InterPro" id="IPR045042">
    <property type="entry name" value="YnaI-like"/>
</dbReference>
<keyword evidence="3" id="KW-1003">Cell membrane</keyword>
<evidence type="ECO:0000256" key="5">
    <source>
        <dbReference type="ARBA" id="ARBA00022989"/>
    </source>
</evidence>
<comment type="similarity">
    <text evidence="2">Belongs to the MscS (TC 1.A.23) family.</text>
</comment>
<evidence type="ECO:0000256" key="4">
    <source>
        <dbReference type="ARBA" id="ARBA00022692"/>
    </source>
</evidence>
<keyword evidence="5 8" id="KW-1133">Transmembrane helix</keyword>
<dbReference type="PANTHER" id="PTHR43634:SF2">
    <property type="entry name" value="LOW CONDUCTANCE MECHANOSENSITIVE CHANNEL YNAI"/>
    <property type="match status" value="1"/>
</dbReference>
<evidence type="ECO:0000313" key="12">
    <source>
        <dbReference type="Proteomes" id="UP000322981"/>
    </source>
</evidence>
<evidence type="ECO:0000256" key="1">
    <source>
        <dbReference type="ARBA" id="ARBA00004651"/>
    </source>
</evidence>
<dbReference type="PANTHER" id="PTHR43634">
    <property type="entry name" value="OW CONDUCTANCE MECHANOSENSITIVE CHANNEL"/>
    <property type="match status" value="1"/>
</dbReference>
<evidence type="ECO:0000256" key="2">
    <source>
        <dbReference type="ARBA" id="ARBA00008017"/>
    </source>
</evidence>
<gene>
    <name evidence="11" type="ORF">F2Q65_06800</name>
</gene>